<keyword evidence="3" id="KW-1185">Reference proteome</keyword>
<gene>
    <name evidence="2" type="ORF">M413DRAFT_24678</name>
</gene>
<dbReference type="EMBL" id="KN831772">
    <property type="protein sequence ID" value="KIM45483.1"/>
    <property type="molecule type" value="Genomic_DNA"/>
</dbReference>
<sequence>MLAKLRRRTTNNPSTRLSHLLASNDPPSDAEDALVRSIIQALRGEIAALKLEANNYSFHPGWLTTREHREAAILENVNAHKSITSPLRKLPTQILQLILQKTYWDPPATLMLPWSFSQVCRLWRTVVHATPILWSHIIVDFNAKPTSPLSQKAKLKLILQRSANADLSISIRGFMVRDDHLSLLSILLAHSERWSFLDLIVNPESLAALQAVKGHLPRLSRLYLRFWNVSGIITLFNIAPRIEEVVIENSHSSRPPQVVFPLHNLRSYVVKTSPYSRPIAKVIDDVLSASSNLVHFETSCWHCIEDTLDPQQPRIALPRLEVLIIGFASRSGGDNPAELFFGRLILPSIMKIAVCNWAYGAVSAISSMLSRSLPCGLHTL</sequence>
<reference evidence="3" key="2">
    <citation type="submission" date="2015-01" db="EMBL/GenBank/DDBJ databases">
        <title>Evolutionary Origins and Diversification of the Mycorrhizal Mutualists.</title>
        <authorList>
            <consortium name="DOE Joint Genome Institute"/>
            <consortium name="Mycorrhizal Genomics Consortium"/>
            <person name="Kohler A."/>
            <person name="Kuo A."/>
            <person name="Nagy L.G."/>
            <person name="Floudas D."/>
            <person name="Copeland A."/>
            <person name="Barry K.W."/>
            <person name="Cichocki N."/>
            <person name="Veneault-Fourrey C."/>
            <person name="LaButti K."/>
            <person name="Lindquist E.A."/>
            <person name="Lipzen A."/>
            <person name="Lundell T."/>
            <person name="Morin E."/>
            <person name="Murat C."/>
            <person name="Riley R."/>
            <person name="Ohm R."/>
            <person name="Sun H."/>
            <person name="Tunlid A."/>
            <person name="Henrissat B."/>
            <person name="Grigoriev I.V."/>
            <person name="Hibbett D.S."/>
            <person name="Martin F."/>
        </authorList>
    </citation>
    <scope>NUCLEOTIDE SEQUENCE [LARGE SCALE GENOMIC DNA]</scope>
    <source>
        <strain evidence="3">h7</strain>
    </source>
</reference>
<accession>A0A0C2Y6K1</accession>
<dbReference type="HOGENOM" id="CLU_727730_0_0_1"/>
<reference evidence="2 3" key="1">
    <citation type="submission" date="2014-04" db="EMBL/GenBank/DDBJ databases">
        <authorList>
            <consortium name="DOE Joint Genome Institute"/>
            <person name="Kuo A."/>
            <person name="Gay G."/>
            <person name="Dore J."/>
            <person name="Kohler A."/>
            <person name="Nagy L.G."/>
            <person name="Floudas D."/>
            <person name="Copeland A."/>
            <person name="Barry K.W."/>
            <person name="Cichocki N."/>
            <person name="Veneault-Fourrey C."/>
            <person name="LaButti K."/>
            <person name="Lindquist E.A."/>
            <person name="Lipzen A."/>
            <person name="Lundell T."/>
            <person name="Morin E."/>
            <person name="Murat C."/>
            <person name="Sun H."/>
            <person name="Tunlid A."/>
            <person name="Henrissat B."/>
            <person name="Grigoriev I.V."/>
            <person name="Hibbett D.S."/>
            <person name="Martin F."/>
            <person name="Nordberg H.P."/>
            <person name="Cantor M.N."/>
            <person name="Hua S.X."/>
        </authorList>
    </citation>
    <scope>NUCLEOTIDE SEQUENCE [LARGE SCALE GENOMIC DNA]</scope>
    <source>
        <strain evidence="3">h7</strain>
    </source>
</reference>
<evidence type="ECO:0000256" key="1">
    <source>
        <dbReference type="SAM" id="MobiDB-lite"/>
    </source>
</evidence>
<feature type="region of interest" description="Disordered" evidence="1">
    <location>
        <begin position="1"/>
        <end position="28"/>
    </location>
</feature>
<organism evidence="2 3">
    <name type="scientific">Hebeloma cylindrosporum</name>
    <dbReference type="NCBI Taxonomy" id="76867"/>
    <lineage>
        <taxon>Eukaryota</taxon>
        <taxon>Fungi</taxon>
        <taxon>Dikarya</taxon>
        <taxon>Basidiomycota</taxon>
        <taxon>Agaricomycotina</taxon>
        <taxon>Agaricomycetes</taxon>
        <taxon>Agaricomycetidae</taxon>
        <taxon>Agaricales</taxon>
        <taxon>Agaricineae</taxon>
        <taxon>Hymenogastraceae</taxon>
        <taxon>Hebeloma</taxon>
    </lineage>
</organism>
<protein>
    <submittedName>
        <fullName evidence="2">Uncharacterized protein</fullName>
    </submittedName>
</protein>
<dbReference type="AlphaFoldDB" id="A0A0C2Y6K1"/>
<proteinExistence type="predicted"/>
<evidence type="ECO:0000313" key="3">
    <source>
        <dbReference type="Proteomes" id="UP000053424"/>
    </source>
</evidence>
<dbReference type="Proteomes" id="UP000053424">
    <property type="component" value="Unassembled WGS sequence"/>
</dbReference>
<name>A0A0C2Y6K1_HEBCY</name>
<evidence type="ECO:0000313" key="2">
    <source>
        <dbReference type="EMBL" id="KIM45483.1"/>
    </source>
</evidence>
<dbReference type="OrthoDB" id="2864951at2759"/>